<organism evidence="1 2">
    <name type="scientific">Coraliomargarita algicola</name>
    <dbReference type="NCBI Taxonomy" id="3092156"/>
    <lineage>
        <taxon>Bacteria</taxon>
        <taxon>Pseudomonadati</taxon>
        <taxon>Verrucomicrobiota</taxon>
        <taxon>Opitutia</taxon>
        <taxon>Puniceicoccales</taxon>
        <taxon>Coraliomargaritaceae</taxon>
        <taxon>Coraliomargarita</taxon>
    </lineage>
</organism>
<proteinExistence type="predicted"/>
<evidence type="ECO:0000313" key="2">
    <source>
        <dbReference type="Proteomes" id="UP001324993"/>
    </source>
</evidence>
<evidence type="ECO:0000313" key="1">
    <source>
        <dbReference type="EMBL" id="WPJ95179.1"/>
    </source>
</evidence>
<dbReference type="RefSeq" id="WP_319832072.1">
    <property type="nucleotide sequence ID" value="NZ_CP138858.1"/>
</dbReference>
<keyword evidence="1" id="KW-0378">Hydrolase</keyword>
<dbReference type="Pfam" id="PF02065">
    <property type="entry name" value="Melibiase"/>
    <property type="match status" value="1"/>
</dbReference>
<dbReference type="EMBL" id="CP138858">
    <property type="protein sequence ID" value="WPJ95179.1"/>
    <property type="molecule type" value="Genomic_DNA"/>
</dbReference>
<reference evidence="1 2" key="1">
    <citation type="submission" date="2023-11" db="EMBL/GenBank/DDBJ databases">
        <title>Coraliomargarita sp. nov., isolated from marine algae.</title>
        <authorList>
            <person name="Lee J.K."/>
            <person name="Baek J.H."/>
            <person name="Kim J.M."/>
            <person name="Choi D.G."/>
            <person name="Jeon C.O."/>
        </authorList>
    </citation>
    <scope>NUCLEOTIDE SEQUENCE [LARGE SCALE GENOMIC DNA]</scope>
    <source>
        <strain evidence="1 2">J2-16</strain>
    </source>
</reference>
<name>A0ABZ0RQH7_9BACT</name>
<sequence>MPNSTMQVSRPYIRPESIRSLDPTQKIDSSVSTTHIVEGLAEHTVTIHLKAKKSPGPVHIDWYVPLVDIAGKWHPTIGSDRSLTSGWTQTIQNYATYSAPVYSLFSAQSENRHTFALSDAINPTGIRVQVEEDDATINCRIVLFDSPWPEIDSYRITIRIDERALPFHKAVASTADWWAKMDAYTPAPVPAAAYDPVYSSWYSFHQELSDQAIEENCKWSKGYNCKTLILDDGWQTDDSNKGYDYCGDWEVATSKFPDFKSHVAQVKAMDMRYMVWFSVPFVGKKSKAWHRFSDRVLPKAFKPAPCLDPRFAEARQMLINCYRDALIDWNIDGFKLDFVDRFTAEAEVQSTQETADMVAVPAAADRLFTDIITELRAIKPDVLIEFRQDYIGPAMRKYGNMLRAHDCPNDALSNLVRTIDLRLLAGNTAVHSDMVMWHPEESVERAAQQLWAILFSVPQISVRKGVTPAPHEGMLKNFMSLWVERKELLLHGELTPLQPQKLYPAVHAENAEEHLVAVYQDDYVVQLPELSTPKLTLINATQKPKLYLEQATQKNTYQGTVHNCLGETMGHISLKDPAGIRKIQIPASGYALLSH</sequence>
<dbReference type="InterPro" id="IPR050985">
    <property type="entry name" value="Alpha-glycosidase_related"/>
</dbReference>
<dbReference type="InterPro" id="IPR002252">
    <property type="entry name" value="Glyco_hydro_36"/>
</dbReference>
<dbReference type="SUPFAM" id="SSF51445">
    <property type="entry name" value="(Trans)glycosidases"/>
    <property type="match status" value="1"/>
</dbReference>
<dbReference type="CDD" id="cd14791">
    <property type="entry name" value="GH36"/>
    <property type="match status" value="1"/>
</dbReference>
<dbReference type="GO" id="GO:0016787">
    <property type="term" value="F:hydrolase activity"/>
    <property type="evidence" value="ECO:0007669"/>
    <property type="project" value="UniProtKB-KW"/>
</dbReference>
<accession>A0ABZ0RQH7</accession>
<keyword evidence="2" id="KW-1185">Reference proteome</keyword>
<dbReference type="InterPro" id="IPR017853">
    <property type="entry name" value="GH"/>
</dbReference>
<gene>
    <name evidence="1" type="ORF">SH580_17290</name>
</gene>
<dbReference type="Proteomes" id="UP001324993">
    <property type="component" value="Chromosome"/>
</dbReference>
<protein>
    <submittedName>
        <fullName evidence="1">Glycoside hydrolase family 36 protein</fullName>
    </submittedName>
</protein>
<dbReference type="PANTHER" id="PTHR43053">
    <property type="entry name" value="GLYCOSIDASE FAMILY 31"/>
    <property type="match status" value="1"/>
</dbReference>
<dbReference type="InterPro" id="IPR013785">
    <property type="entry name" value="Aldolase_TIM"/>
</dbReference>
<dbReference type="Gene3D" id="3.20.20.70">
    <property type="entry name" value="Aldolase class I"/>
    <property type="match status" value="1"/>
</dbReference>